<feature type="region of interest" description="Disordered" evidence="1">
    <location>
        <begin position="873"/>
        <end position="905"/>
    </location>
</feature>
<dbReference type="OrthoDB" id="3070575at2759"/>
<name>A0A0D0CZY8_9AGAR</name>
<reference evidence="2 3" key="1">
    <citation type="submission" date="2014-04" db="EMBL/GenBank/DDBJ databases">
        <title>Evolutionary Origins and Diversification of the Mycorrhizal Mutualists.</title>
        <authorList>
            <consortium name="DOE Joint Genome Institute"/>
            <consortium name="Mycorrhizal Genomics Consortium"/>
            <person name="Kohler A."/>
            <person name="Kuo A."/>
            <person name="Nagy L.G."/>
            <person name="Floudas D."/>
            <person name="Copeland A."/>
            <person name="Barry K.W."/>
            <person name="Cichocki N."/>
            <person name="Veneault-Fourrey C."/>
            <person name="LaButti K."/>
            <person name="Lindquist E.A."/>
            <person name="Lipzen A."/>
            <person name="Lundell T."/>
            <person name="Morin E."/>
            <person name="Murat C."/>
            <person name="Riley R."/>
            <person name="Ohm R."/>
            <person name="Sun H."/>
            <person name="Tunlid A."/>
            <person name="Henrissat B."/>
            <person name="Grigoriev I.V."/>
            <person name="Hibbett D.S."/>
            <person name="Martin F."/>
        </authorList>
    </citation>
    <scope>NUCLEOTIDE SEQUENCE [LARGE SCALE GENOMIC DNA]</scope>
    <source>
        <strain evidence="2 3">FD-317 M1</strain>
    </source>
</reference>
<gene>
    <name evidence="2" type="ORF">GYMLUDRAFT_242906</name>
</gene>
<feature type="compositionally biased region" description="Polar residues" evidence="1">
    <location>
        <begin position="348"/>
        <end position="366"/>
    </location>
</feature>
<proteinExistence type="predicted"/>
<feature type="compositionally biased region" description="Polar residues" evidence="1">
    <location>
        <begin position="430"/>
        <end position="440"/>
    </location>
</feature>
<sequence length="958" mass="101215">MFIEKIYSAYIFDNLDSATASNTGIPLPENPAIIDPLSPLSSADKESYPTSAPVFPASSVGDLSAPVFPASSVNDPSSSVFPASGVNDPSAPVFLASGVNDPPSPSLSSTVDKLLAVLDSNDIEFAAGKLDVMPSIGDAGVVPVVNDHDGSSASVISAFFPSAPGLSSYDFEIPDRAPGNETLSSKLSSYVNIGTPPNGPFSPAIAPPASVLSSPADNVPRTPAQHLPVGDKRRLSSSPNGSMREPVSPSKKSRTVSPSIAMARAPKAIKFRGVTYYLPSSLPGPDMREFNTPSSHLGGGDSGAASAVSLFSSINVSAAGNDNSFFDNLDMDLLDNLDVIPALRPVSPVQNDRGTLKSTTHHSSSPIRPPGVPSQCMATSHPISPVQNDSGTLKSTTHHSSSPIWPPGVPSQRMATLHPFSPVQKDRGTLKSTAHYSSSPIRPPGVPSQRMAKIEAALHSSPSDLGDTPSLTSPARPTPARLANISRALRGSMSACAVSSNVDSLPHFSCPDAPNLVGDPPFSTRKSPALASSPIVSVAEDGAPLFDDAQLGDTGCLQAHLFDPVLRGSYRFVKNLIMPVIFPQMSSAVPCDDQHWRSLSEVYHTLSRAKKRSILTTLLFTNHGVFINPSRADPSTVVHVSTGKNSIRMSPSGPWSAQRYPAIYLTTGVVDFCHLYNVEPAIFSTGQRRITREIGLRGFQQEAQRQLAFHAISLGFSTAALSASEGVITYSSMVQFENQVKDNPNDFAPTDKLKRNPPPPSYCEDSKQLDSFTFVRVPLPFTSPVPIYDGRSMTGTTAFECTKNQLLKLGSYSYPLYMNGQVDLPADSIITVGYSAQTYNTKHHYSDVSLGVSFDVAFVILLALPRSGQSGLGSTFTTVPSTAGRSSQKQSARNASSSSDSSGSLPPWYAVSSCAFEKSRQGSVSPVFNFTGGSVGRASCGGGEVTVEVSDDDIEFLA</sequence>
<feature type="region of interest" description="Disordered" evidence="1">
    <location>
        <begin position="201"/>
        <end position="258"/>
    </location>
</feature>
<evidence type="ECO:0000313" key="3">
    <source>
        <dbReference type="Proteomes" id="UP000053593"/>
    </source>
</evidence>
<feature type="region of interest" description="Disordered" evidence="1">
    <location>
        <begin position="347"/>
        <end position="449"/>
    </location>
</feature>
<accession>A0A0D0CZY8</accession>
<feature type="compositionally biased region" description="Polar residues" evidence="1">
    <location>
        <begin position="873"/>
        <end position="884"/>
    </location>
</feature>
<feature type="compositionally biased region" description="Polar residues" evidence="1">
    <location>
        <begin position="376"/>
        <end position="403"/>
    </location>
</feature>
<protein>
    <submittedName>
        <fullName evidence="2">Uncharacterized protein</fullName>
    </submittedName>
</protein>
<keyword evidence="3" id="KW-1185">Reference proteome</keyword>
<evidence type="ECO:0000256" key="1">
    <source>
        <dbReference type="SAM" id="MobiDB-lite"/>
    </source>
</evidence>
<feature type="compositionally biased region" description="Low complexity" evidence="1">
    <location>
        <begin position="885"/>
        <end position="904"/>
    </location>
</feature>
<dbReference type="Proteomes" id="UP000053593">
    <property type="component" value="Unassembled WGS sequence"/>
</dbReference>
<dbReference type="HOGENOM" id="CLU_308171_0_0_1"/>
<feature type="region of interest" description="Disordered" evidence="1">
    <location>
        <begin position="459"/>
        <end position="478"/>
    </location>
</feature>
<evidence type="ECO:0000313" key="2">
    <source>
        <dbReference type="EMBL" id="KIK62223.1"/>
    </source>
</evidence>
<dbReference type="AlphaFoldDB" id="A0A0D0CZY8"/>
<dbReference type="EMBL" id="KN834768">
    <property type="protein sequence ID" value="KIK62223.1"/>
    <property type="molecule type" value="Genomic_DNA"/>
</dbReference>
<organism evidence="2 3">
    <name type="scientific">Collybiopsis luxurians FD-317 M1</name>
    <dbReference type="NCBI Taxonomy" id="944289"/>
    <lineage>
        <taxon>Eukaryota</taxon>
        <taxon>Fungi</taxon>
        <taxon>Dikarya</taxon>
        <taxon>Basidiomycota</taxon>
        <taxon>Agaricomycotina</taxon>
        <taxon>Agaricomycetes</taxon>
        <taxon>Agaricomycetidae</taxon>
        <taxon>Agaricales</taxon>
        <taxon>Marasmiineae</taxon>
        <taxon>Omphalotaceae</taxon>
        <taxon>Collybiopsis</taxon>
        <taxon>Collybiopsis luxurians</taxon>
    </lineage>
</organism>